<dbReference type="AlphaFoldDB" id="A0A814HZQ6"/>
<dbReference type="EMBL" id="CAJNOC010004326">
    <property type="protein sequence ID" value="CAF1017571.1"/>
    <property type="molecule type" value="Genomic_DNA"/>
</dbReference>
<dbReference type="GO" id="GO:0061343">
    <property type="term" value="P:cell adhesion involved in heart morphogenesis"/>
    <property type="evidence" value="ECO:0007669"/>
    <property type="project" value="TreeGrafter"/>
</dbReference>
<keyword evidence="3" id="KW-1185">Reference proteome</keyword>
<gene>
    <name evidence="2" type="ORF">OXX778_LOCUS17210</name>
</gene>
<sequence>MLFLCETKLDETIPNSFYENNFYHKIRLDRNRHGGGMVVFVKNSLLVSKSMLIDDPELIYLQIKIKSLKFNFLYCYRAPNIQEQPFIDKLDDFIHTLNLDEPLFIVGDLNMDYNPKINSNIKEFIDNNALVNFVLKPTRVCSKFYRKTNTTRTSSTLFDLLLHNGDLIDETDVINCPFSDHKFVVANLSINKTTNICKMIECRNLSASKISEITESIDEIDFKSIKNFSNIEEKWRFLKTEILKIIDQIAPKRKISFKSRNNFPWFDDELLRLKHLKNSYYKRFKRSGLAADKEDVDYYNKLFKDYNDAKLIEYFEDKSMSDFKNAKKFWEFYSSKINIKSDKSSKNPISHVKFNGRVSEDKKELCNIFNCFFTSISSSSDAKSDECINFIQQQVSSLNITNDLSFKFSFTTAKEIDDMLSTIQSSSGPGICDIPTKILKIPSTKLKTVIAYLFNFSILTSSIPNEWKTAVVTPLLKKKNSVDDVNSYRGISILPPIT</sequence>
<feature type="domain" description="Endonuclease/exonuclease/phosphatase" evidence="1">
    <location>
        <begin position="2"/>
        <end position="181"/>
    </location>
</feature>
<dbReference type="InterPro" id="IPR036691">
    <property type="entry name" value="Endo/exonu/phosph_ase_sf"/>
</dbReference>
<dbReference type="PANTHER" id="PTHR33395:SF22">
    <property type="entry name" value="REVERSE TRANSCRIPTASE DOMAIN-CONTAINING PROTEIN"/>
    <property type="match status" value="1"/>
</dbReference>
<evidence type="ECO:0000313" key="2">
    <source>
        <dbReference type="EMBL" id="CAF1017571.1"/>
    </source>
</evidence>
<reference evidence="2" key="1">
    <citation type="submission" date="2021-02" db="EMBL/GenBank/DDBJ databases">
        <authorList>
            <person name="Nowell W R."/>
        </authorList>
    </citation>
    <scope>NUCLEOTIDE SEQUENCE</scope>
    <source>
        <strain evidence="2">Ploen Becks lab</strain>
    </source>
</reference>
<name>A0A814HZQ6_9BILA</name>
<dbReference type="Proteomes" id="UP000663879">
    <property type="component" value="Unassembled WGS sequence"/>
</dbReference>
<dbReference type="SUPFAM" id="SSF56219">
    <property type="entry name" value="DNase I-like"/>
    <property type="match status" value="1"/>
</dbReference>
<protein>
    <recommendedName>
        <fullName evidence="1">Endonuclease/exonuclease/phosphatase domain-containing protein</fullName>
    </recommendedName>
</protein>
<dbReference type="GO" id="GO:0003824">
    <property type="term" value="F:catalytic activity"/>
    <property type="evidence" value="ECO:0007669"/>
    <property type="project" value="InterPro"/>
</dbReference>
<dbReference type="Pfam" id="PF03372">
    <property type="entry name" value="Exo_endo_phos"/>
    <property type="match status" value="1"/>
</dbReference>
<organism evidence="2 3">
    <name type="scientific">Brachionus calyciflorus</name>
    <dbReference type="NCBI Taxonomy" id="104777"/>
    <lineage>
        <taxon>Eukaryota</taxon>
        <taxon>Metazoa</taxon>
        <taxon>Spiralia</taxon>
        <taxon>Gnathifera</taxon>
        <taxon>Rotifera</taxon>
        <taxon>Eurotatoria</taxon>
        <taxon>Monogononta</taxon>
        <taxon>Pseudotrocha</taxon>
        <taxon>Ploima</taxon>
        <taxon>Brachionidae</taxon>
        <taxon>Brachionus</taxon>
    </lineage>
</organism>
<dbReference type="OrthoDB" id="6149881at2759"/>
<proteinExistence type="predicted"/>
<dbReference type="GO" id="GO:0007508">
    <property type="term" value="P:larval heart development"/>
    <property type="evidence" value="ECO:0007669"/>
    <property type="project" value="TreeGrafter"/>
</dbReference>
<dbReference type="GO" id="GO:0031012">
    <property type="term" value="C:extracellular matrix"/>
    <property type="evidence" value="ECO:0007669"/>
    <property type="project" value="TreeGrafter"/>
</dbReference>
<dbReference type="PANTHER" id="PTHR33395">
    <property type="entry name" value="TRANSCRIPTASE, PUTATIVE-RELATED-RELATED"/>
    <property type="match status" value="1"/>
</dbReference>
<evidence type="ECO:0000259" key="1">
    <source>
        <dbReference type="Pfam" id="PF03372"/>
    </source>
</evidence>
<accession>A0A814HZQ6</accession>
<comment type="caution">
    <text evidence="2">The sequence shown here is derived from an EMBL/GenBank/DDBJ whole genome shotgun (WGS) entry which is preliminary data.</text>
</comment>
<dbReference type="Gene3D" id="3.60.10.10">
    <property type="entry name" value="Endonuclease/exonuclease/phosphatase"/>
    <property type="match status" value="1"/>
</dbReference>
<dbReference type="InterPro" id="IPR005135">
    <property type="entry name" value="Endo/exonuclease/phosphatase"/>
</dbReference>
<evidence type="ECO:0000313" key="3">
    <source>
        <dbReference type="Proteomes" id="UP000663879"/>
    </source>
</evidence>